<evidence type="ECO:0000256" key="2">
    <source>
        <dbReference type="ARBA" id="ARBA00004856"/>
    </source>
</evidence>
<dbReference type="SUPFAM" id="SSF46626">
    <property type="entry name" value="Cytochrome c"/>
    <property type="match status" value="2"/>
</dbReference>
<feature type="binding site" description="covalent" evidence="13">
    <location>
        <position position="100"/>
    </location>
    <ligand>
        <name>heme c</name>
        <dbReference type="ChEBI" id="CHEBI:61717"/>
        <label>1</label>
    </ligand>
</feature>
<protein>
    <recommendedName>
        <fullName evidence="12">Methylamine utilization protein MauG</fullName>
    </recommendedName>
</protein>
<accession>A0A285PDY5</accession>
<dbReference type="GO" id="GO:0046872">
    <property type="term" value="F:metal ion binding"/>
    <property type="evidence" value="ECO:0007669"/>
    <property type="project" value="UniProtKB-KW"/>
</dbReference>
<feature type="binding site" description="covalent" evidence="13">
    <location>
        <position position="103"/>
    </location>
    <ligand>
        <name>heme c</name>
        <dbReference type="ChEBI" id="CHEBI:61717"/>
        <label>1</label>
    </ligand>
</feature>
<proteinExistence type="predicted"/>
<evidence type="ECO:0000256" key="4">
    <source>
        <dbReference type="ARBA" id="ARBA00022617"/>
    </source>
</evidence>
<dbReference type="PANTHER" id="PTHR30600:SF10">
    <property type="entry name" value="BLL6722 PROTEIN"/>
    <property type="match status" value="1"/>
</dbReference>
<evidence type="ECO:0000256" key="3">
    <source>
        <dbReference type="ARBA" id="ARBA00022448"/>
    </source>
</evidence>
<feature type="domain" description="Cytochrome c" evidence="16">
    <location>
        <begin position="78"/>
        <end position="179"/>
    </location>
</feature>
<comment type="pathway">
    <text evidence="2">One-carbon metabolism; methylamine degradation.</text>
</comment>
<feature type="chain" id="PRO_5012990247" description="Methylamine utilization protein MauG" evidence="15">
    <location>
        <begin position="21"/>
        <end position="364"/>
    </location>
</feature>
<evidence type="ECO:0000256" key="13">
    <source>
        <dbReference type="PIRSR" id="PIRSR000294-1"/>
    </source>
</evidence>
<feature type="binding site" description="axial binding residue" evidence="14">
    <location>
        <position position="248"/>
    </location>
    <ligand>
        <name>heme c</name>
        <dbReference type="ChEBI" id="CHEBI:61717"/>
        <label>2</label>
    </ligand>
    <ligandPart>
        <name>Fe</name>
        <dbReference type="ChEBI" id="CHEBI:18248"/>
    </ligandPart>
</feature>
<evidence type="ECO:0000259" key="16">
    <source>
        <dbReference type="PROSITE" id="PS51007"/>
    </source>
</evidence>
<keyword evidence="5 14" id="KW-0479">Metal-binding</keyword>
<feature type="binding site" description="axial binding residue" evidence="14">
    <location>
        <position position="104"/>
    </location>
    <ligand>
        <name>heme c</name>
        <dbReference type="ChEBI" id="CHEBI:61717"/>
        <label>1</label>
    </ligand>
    <ligandPart>
        <name>Fe</name>
        <dbReference type="ChEBI" id="CHEBI:18248"/>
    </ligandPart>
</feature>
<dbReference type="EMBL" id="OBEL01000002">
    <property type="protein sequence ID" value="SNZ19427.1"/>
    <property type="molecule type" value="Genomic_DNA"/>
</dbReference>
<dbReference type="PANTHER" id="PTHR30600">
    <property type="entry name" value="CYTOCHROME C PEROXIDASE-RELATED"/>
    <property type="match status" value="1"/>
</dbReference>
<evidence type="ECO:0000256" key="7">
    <source>
        <dbReference type="ARBA" id="ARBA00022764"/>
    </source>
</evidence>
<dbReference type="GO" id="GO:0020037">
    <property type="term" value="F:heme binding"/>
    <property type="evidence" value="ECO:0007669"/>
    <property type="project" value="InterPro"/>
</dbReference>
<evidence type="ECO:0000256" key="12">
    <source>
        <dbReference type="ARBA" id="ARBA00073576"/>
    </source>
</evidence>
<evidence type="ECO:0000256" key="5">
    <source>
        <dbReference type="ARBA" id="ARBA00022723"/>
    </source>
</evidence>
<comment type="subcellular location">
    <subcellularLocation>
        <location evidence="1">Periplasm</location>
    </subcellularLocation>
</comment>
<dbReference type="InterPro" id="IPR004852">
    <property type="entry name" value="Di-haem_cyt_c_peroxidsae"/>
</dbReference>
<keyword evidence="17" id="KW-0575">Peroxidase</keyword>
<evidence type="ECO:0000256" key="14">
    <source>
        <dbReference type="PIRSR" id="PIRSR000294-2"/>
    </source>
</evidence>
<feature type="signal peptide" evidence="15">
    <location>
        <begin position="1"/>
        <end position="20"/>
    </location>
</feature>
<keyword evidence="7" id="KW-0574">Periplasm</keyword>
<dbReference type="Pfam" id="PF03150">
    <property type="entry name" value="CCP_MauG"/>
    <property type="match status" value="1"/>
</dbReference>
<name>A0A285PDY5_9HYPH</name>
<dbReference type="Gene3D" id="1.10.760.10">
    <property type="entry name" value="Cytochrome c-like domain"/>
    <property type="match status" value="2"/>
</dbReference>
<comment type="function">
    <text evidence="11">Involved in methylamine metabolism. Essential for the maturation of the beta subunit of MADH, presumably via a step in the biosynthesis of tryptophan tryptophylquinone (TTQ), the cofactor of MADH.</text>
</comment>
<reference evidence="17 18" key="1">
    <citation type="submission" date="2017-09" db="EMBL/GenBank/DDBJ databases">
        <authorList>
            <person name="Ehlers B."/>
            <person name="Leendertz F.H."/>
        </authorList>
    </citation>
    <scope>NUCLEOTIDE SEQUENCE [LARGE SCALE GENOMIC DNA]</scope>
    <source>
        <strain evidence="17 18">DSM 18289</strain>
    </source>
</reference>
<feature type="domain" description="Cytochrome c" evidence="16">
    <location>
        <begin position="229"/>
        <end position="364"/>
    </location>
</feature>
<dbReference type="OrthoDB" id="9805202at2"/>
<dbReference type="PROSITE" id="PS51007">
    <property type="entry name" value="CYTC"/>
    <property type="match status" value="2"/>
</dbReference>
<organism evidence="17 18">
    <name type="scientific">Cohaesibacter gelatinilyticus</name>
    <dbReference type="NCBI Taxonomy" id="372072"/>
    <lineage>
        <taxon>Bacteria</taxon>
        <taxon>Pseudomonadati</taxon>
        <taxon>Pseudomonadota</taxon>
        <taxon>Alphaproteobacteria</taxon>
        <taxon>Hyphomicrobiales</taxon>
        <taxon>Cohaesibacteraceae</taxon>
    </lineage>
</organism>
<evidence type="ECO:0000256" key="1">
    <source>
        <dbReference type="ARBA" id="ARBA00004418"/>
    </source>
</evidence>
<keyword evidence="9" id="KW-0560">Oxidoreductase</keyword>
<dbReference type="GO" id="GO:0004130">
    <property type="term" value="F:cytochrome-c peroxidase activity"/>
    <property type="evidence" value="ECO:0007669"/>
    <property type="project" value="TreeGrafter"/>
</dbReference>
<comment type="PTM">
    <text evidence="13">Binds 2 heme groups per subunit.</text>
</comment>
<evidence type="ECO:0000256" key="11">
    <source>
        <dbReference type="ARBA" id="ARBA00058991"/>
    </source>
</evidence>
<evidence type="ECO:0000313" key="18">
    <source>
        <dbReference type="Proteomes" id="UP000219439"/>
    </source>
</evidence>
<dbReference type="PIRSF" id="PIRSF000294">
    <property type="entry name" value="Cytochrome-c_peroxidase"/>
    <property type="match status" value="1"/>
</dbReference>
<dbReference type="InterPro" id="IPR036909">
    <property type="entry name" value="Cyt_c-like_dom_sf"/>
</dbReference>
<dbReference type="Proteomes" id="UP000219439">
    <property type="component" value="Unassembled WGS sequence"/>
</dbReference>
<dbReference type="FunFam" id="1.10.760.10:FF:000019">
    <property type="entry name" value="Di-heme cytochrome C peroxidase"/>
    <property type="match status" value="1"/>
</dbReference>
<comment type="cofactor">
    <cofactor evidence="13">
        <name>heme</name>
        <dbReference type="ChEBI" id="CHEBI:30413"/>
    </cofactor>
    <text evidence="13">Binds 2 heme groups.</text>
</comment>
<dbReference type="GO" id="GO:0042597">
    <property type="term" value="C:periplasmic space"/>
    <property type="evidence" value="ECO:0007669"/>
    <property type="project" value="UniProtKB-SubCell"/>
</dbReference>
<keyword evidence="3" id="KW-0813">Transport</keyword>
<evidence type="ECO:0000256" key="10">
    <source>
        <dbReference type="ARBA" id="ARBA00023004"/>
    </source>
</evidence>
<keyword evidence="10 14" id="KW-0408">Iron</keyword>
<dbReference type="InterPro" id="IPR009056">
    <property type="entry name" value="Cyt_c-like_dom"/>
</dbReference>
<dbReference type="GO" id="GO:0009055">
    <property type="term" value="F:electron transfer activity"/>
    <property type="evidence" value="ECO:0007669"/>
    <property type="project" value="InterPro"/>
</dbReference>
<keyword evidence="18" id="KW-1185">Reference proteome</keyword>
<dbReference type="InterPro" id="IPR051395">
    <property type="entry name" value="Cytochrome_c_Peroxidase/MauG"/>
</dbReference>
<dbReference type="InterPro" id="IPR026259">
    <property type="entry name" value="MauG/Cytc_peroxidase"/>
</dbReference>
<evidence type="ECO:0000256" key="6">
    <source>
        <dbReference type="ARBA" id="ARBA00022729"/>
    </source>
</evidence>
<gene>
    <name evidence="17" type="ORF">SAMN06265368_2512</name>
</gene>
<keyword evidence="6 15" id="KW-0732">Signal</keyword>
<evidence type="ECO:0000256" key="8">
    <source>
        <dbReference type="ARBA" id="ARBA00022982"/>
    </source>
</evidence>
<evidence type="ECO:0000256" key="9">
    <source>
        <dbReference type="ARBA" id="ARBA00023002"/>
    </source>
</evidence>
<evidence type="ECO:0000313" key="17">
    <source>
        <dbReference type="EMBL" id="SNZ19427.1"/>
    </source>
</evidence>
<keyword evidence="4 13" id="KW-0349">Heme</keyword>
<evidence type="ECO:0000256" key="15">
    <source>
        <dbReference type="SAM" id="SignalP"/>
    </source>
</evidence>
<feature type="binding site" description="covalent" evidence="13">
    <location>
        <position position="247"/>
    </location>
    <ligand>
        <name>heme c</name>
        <dbReference type="ChEBI" id="CHEBI:61717"/>
        <label>2</label>
    </ligand>
</feature>
<dbReference type="AlphaFoldDB" id="A0A285PDY5"/>
<keyword evidence="8" id="KW-0249">Electron transport</keyword>
<feature type="binding site" description="covalent" evidence="13">
    <location>
        <position position="244"/>
    </location>
    <ligand>
        <name>heme c</name>
        <dbReference type="ChEBI" id="CHEBI:61717"/>
        <label>2</label>
    </ligand>
</feature>
<sequence>MLFVSRYFLSSLMISLVSLAAEISAAKSDTLDLTELRRLYQGPVSDWPKAKVADGVNPLPLGVLKRLPRPPKGSMGAKRIMLGKRLFEDPILSGSGQIACQSCHNRELGWGDGLRWSFGDKRQMGNRNAPSVITSGYRKHLFWDGRADSLESQAIGPLTNPVEMATDLDEMLARLNAHETYPSLFEAAFGKEGVDLDQVVAALADFQRQLERSSRFERFLKGKHKLLSDQQIHGLHLFRTKARCMNCHSGPLLSDEKFHNLGLTFFGRKLEDRGRYLVTGMDDDLGRFRTPSLRHVSKTAPYMHNGILPTLRGVVNFYNGGGGVERRPKGMAADALFPRRSDLIGKLNLSKSEREALVAFLKVL</sequence>